<dbReference type="EMBL" id="AAAREG010000008">
    <property type="protein sequence ID" value="EAE2354901.1"/>
    <property type="molecule type" value="Genomic_DNA"/>
</dbReference>
<dbReference type="KEGG" id="lmok:CQ02_02495"/>
<dbReference type="Proteomes" id="UP000548278">
    <property type="component" value="Unassembled WGS sequence"/>
</dbReference>
<dbReference type="Proteomes" id="UP000365297">
    <property type="component" value="Unassembled WGS sequence"/>
</dbReference>
<dbReference type="AlphaFoldDB" id="A0A0B8QZ43"/>
<evidence type="ECO:0000313" key="13">
    <source>
        <dbReference type="EMBL" id="RKA06962.1"/>
    </source>
</evidence>
<dbReference type="Pfam" id="PF14024">
    <property type="entry name" value="DUF4240"/>
    <property type="match status" value="1"/>
</dbReference>
<name>A0A0B8QZ43_LISMN</name>
<dbReference type="Proteomes" id="UP000489121">
    <property type="component" value="Unassembled WGS sequence"/>
</dbReference>
<evidence type="ECO:0000313" key="5">
    <source>
        <dbReference type="EMBL" id="EAG1894159.1"/>
    </source>
</evidence>
<dbReference type="EMBL" id="QDAY01000001">
    <property type="protein sequence ID" value="KAA9453090.1"/>
    <property type="molecule type" value="Genomic_DNA"/>
</dbReference>
<dbReference type="EMBL" id="DAAIHR010000007">
    <property type="protein sequence ID" value="HAB8398439.1"/>
    <property type="molecule type" value="Genomic_DNA"/>
</dbReference>
<dbReference type="Proteomes" id="UP000528151">
    <property type="component" value="Unassembled WGS sequence"/>
</dbReference>
<evidence type="ECO:0000313" key="15">
    <source>
        <dbReference type="Proteomes" id="UP000336166"/>
    </source>
</evidence>
<organism evidence="7 24">
    <name type="scientific">Listeria monocytogenes</name>
    <dbReference type="NCBI Taxonomy" id="1639"/>
    <lineage>
        <taxon>Bacteria</taxon>
        <taxon>Bacillati</taxon>
        <taxon>Bacillota</taxon>
        <taxon>Bacilli</taxon>
        <taxon>Bacillales</taxon>
        <taxon>Listeriaceae</taxon>
        <taxon>Listeria</taxon>
    </lineage>
</organism>
<reference evidence="12 23" key="8">
    <citation type="submission" date="2020-06" db="EMBL/GenBank/DDBJ databases">
        <title>Two Listeria outbreaks in Switzerland in 2018 and 2020.</title>
        <authorList>
            <person name="Stevens M.J.A."/>
            <person name="Bloemberg G."/>
            <person name="Nusch-Inderbinnen M."/>
            <person name="Stephan R."/>
        </authorList>
    </citation>
    <scope>NUCLEOTIDE SEQUENCE [LARGE SCALE GENOMIC DNA]</scope>
    <source>
        <strain evidence="12 23">N18-0707</strain>
    </source>
</reference>
<evidence type="ECO:0000313" key="6">
    <source>
        <dbReference type="EMBL" id="EAG4463512.1"/>
    </source>
</evidence>
<reference evidence="7 24" key="6">
    <citation type="submission" date="2019-04" db="EMBL/GenBank/DDBJ databases">
        <authorList>
            <consortium name="GenomeTrakr network: Whole genome sequencing for foodborne pathogen traceback"/>
        </authorList>
    </citation>
    <scope>NUCLEOTIDE SEQUENCE [LARGE SCALE GENOMIC DNA]</scope>
    <source>
        <strain evidence="7 24">CFSAN004300</strain>
    </source>
</reference>
<dbReference type="EMBL" id="JACAVN010000004">
    <property type="protein sequence ID" value="NYA01902.1"/>
    <property type="molecule type" value="Genomic_DNA"/>
</dbReference>
<evidence type="ECO:0000313" key="2">
    <source>
        <dbReference type="EMBL" id="EAC5551152.1"/>
    </source>
</evidence>
<evidence type="ECO:0000313" key="7">
    <source>
        <dbReference type="EMBL" id="EAG6990842.1"/>
    </source>
</evidence>
<dbReference type="Proteomes" id="UP000544530">
    <property type="component" value="Unassembled WGS sequence"/>
</dbReference>
<evidence type="ECO:0000313" key="23">
    <source>
        <dbReference type="Proteomes" id="UP000544530"/>
    </source>
</evidence>
<evidence type="ECO:0000313" key="25">
    <source>
        <dbReference type="Proteomes" id="UP000840197"/>
    </source>
</evidence>
<dbReference type="Proteomes" id="UP000840197">
    <property type="component" value="Unassembled WGS sequence"/>
</dbReference>
<gene>
    <name evidence="7" type="ORF">AB917_09585</name>
    <name evidence="2" type="ORF">ARY78_12000</name>
    <name evidence="5" type="ORF">BB997_11115</name>
    <name evidence="6" type="ORF">CA369_14665</name>
    <name evidence="11" type="ORF">DCK61_01160</name>
    <name evidence="3" type="ORF">DQ70_09565</name>
    <name evidence="13" type="ORF">DYZ80_02174</name>
    <name evidence="8" type="ORF">E5F58_04205</name>
    <name evidence="9" type="ORF">F6515_11460</name>
    <name evidence="10" type="ORF">GYR60_07890</name>
    <name evidence="12" type="ORF">HZJ64_08665</name>
    <name evidence="4" type="ORF">Y261_11135</name>
</gene>
<evidence type="ECO:0000313" key="16">
    <source>
        <dbReference type="Proteomes" id="UP000365297"/>
    </source>
</evidence>
<evidence type="ECO:0000313" key="10">
    <source>
        <dbReference type="EMBL" id="HAB8398439.1"/>
    </source>
</evidence>
<dbReference type="RefSeq" id="WP_003725181.1">
    <property type="nucleotide sequence ID" value="NC_021825.2"/>
</dbReference>
<dbReference type="EMBL" id="AAAIXK010000006">
    <property type="protein sequence ID" value="EAC5551152.1"/>
    <property type="molecule type" value="Genomic_DNA"/>
</dbReference>
<evidence type="ECO:0000313" key="18">
    <source>
        <dbReference type="Proteomes" id="UP000460224"/>
    </source>
</evidence>
<dbReference type="EMBL" id="AABATR010000005">
    <property type="protein sequence ID" value="EAG1894159.1"/>
    <property type="molecule type" value="Genomic_DNA"/>
</dbReference>
<dbReference type="OMA" id="WDLWGAA"/>
<evidence type="ECO:0000259" key="1">
    <source>
        <dbReference type="Pfam" id="PF14024"/>
    </source>
</evidence>
<dbReference type="Proteomes" id="UP000478682">
    <property type="component" value="Unassembled WGS sequence"/>
</dbReference>
<reference evidence="15 19" key="5">
    <citation type="submission" date="2018-06" db="EMBL/GenBank/DDBJ databases">
        <authorList>
            <consortium name="PulseNet: The National Subtyping Network for Foodborne Disease Surveillance"/>
            <person name="Tarr C.L."/>
            <person name="Trees E."/>
            <person name="Katz L.S."/>
            <person name="Carleton-Romer H.A."/>
            <person name="Stroika S."/>
            <person name="Kucerova Z."/>
            <person name="Roache K.F."/>
            <person name="Sabol A.L."/>
            <person name="Besser J."/>
            <person name="Gerner-Smidt P."/>
        </authorList>
    </citation>
    <scope>NUCLEOTIDE SEQUENCE [LARGE SCALE GENOMIC DNA]</scope>
    <source>
        <strain evidence="4 15">PNUSAL000134</strain>
        <strain evidence="5 19">PNUSAL002298</strain>
        <strain evidence="9 20">PNUSAL005692</strain>
    </source>
</reference>
<dbReference type="Proteomes" id="UP000460224">
    <property type="component" value="Unassembled WGS sequence"/>
</dbReference>
<evidence type="ECO:0000313" key="17">
    <source>
        <dbReference type="Proteomes" id="UP000368512"/>
    </source>
</evidence>
<sequence>MKKVSSLLTQDQFWGIIDNSDKGSKLEELLEKLSEDELFGYDYWWNYFHKKSYNQSLWAVAYVVLGGCSDDGFDYFRYWLITRGKAVFTSAVENADTLCGEFDLLTEDEYPENEEVAYLVMDIFENKLGKDFDDAENEAESRIEFEEVSMPPIDFEWDEDDEDSIKKVCPNTFAKWWNNDKF</sequence>
<evidence type="ECO:0000313" key="19">
    <source>
        <dbReference type="Proteomes" id="UP000478682"/>
    </source>
</evidence>
<reference evidence="13 14" key="1">
    <citation type="journal article" date="2018" name="BMC Genomics">
        <title>Genes significantly associated with lineage II food isolates of Listeria monocytogenes.</title>
        <authorList>
            <person name="Pirone-Davies C."/>
            <person name="Chen Y."/>
            <person name="Pightling A."/>
            <person name="Ryan G."/>
            <person name="Wang Y."/>
            <person name="Yao K."/>
            <person name="Hoffmann M."/>
            <person name="Allard M.W."/>
        </authorList>
    </citation>
    <scope>NUCLEOTIDE SEQUENCE [LARGE SCALE GENOMIC DNA]</scope>
    <source>
        <strain evidence="13 14">PNUSAL000550</strain>
    </source>
</reference>
<reference evidence="16 17" key="4">
    <citation type="submission" date="2018-06" db="EMBL/GenBank/DDBJ databases">
        <authorList>
            <consortium name="GenomeTrakr: Next Generation Sequencing Network for Food Pathogen Tracability"/>
        </authorList>
    </citation>
    <scope>NUCLEOTIDE SEQUENCE [LARGE SCALE GENOMIC DNA]</scope>
    <source>
        <strain evidence="3 17">CFSAN008042</strain>
        <strain evidence="6 22">CFSAN063727</strain>
        <strain evidence="2 16">FDA00007096</strain>
        <strain evidence="8 21">LS1344</strain>
    </source>
</reference>
<evidence type="ECO:0000313" key="21">
    <source>
        <dbReference type="Proteomes" id="UP000527632"/>
    </source>
</evidence>
<evidence type="ECO:0000313" key="4">
    <source>
        <dbReference type="EMBL" id="EAE2354901.1"/>
    </source>
</evidence>
<comment type="caution">
    <text evidence="7">The sequence shown here is derived from an EMBL/GenBank/DDBJ whole genome shotgun (WGS) entry which is preliminary data.</text>
</comment>
<reference evidence="10 25" key="2">
    <citation type="journal article" date="2018" name="Genome Biol.">
        <title>SKESA: strategic k-mer extension for scrupulous assemblies.</title>
        <authorList>
            <person name="Souvorov A."/>
            <person name="Agarwala R."/>
            <person name="Lipman D.J."/>
        </authorList>
    </citation>
    <scope>NUCLEOTIDE SEQUENCE [LARGE SCALE GENOMIC DNA]</scope>
    <source>
        <strain evidence="10 25">CFIAFB20130012</strain>
    </source>
</reference>
<evidence type="ECO:0000313" key="24">
    <source>
        <dbReference type="Proteomes" id="UP000548278"/>
    </source>
</evidence>
<protein>
    <submittedName>
        <fullName evidence="7">DUF4240 domain-containing protein</fullName>
    </submittedName>
</protein>
<dbReference type="KEGG" id="lmv:Y193_13470"/>
<dbReference type="EMBL" id="AABDGJ010000006">
    <property type="protein sequence ID" value="EAG6990842.1"/>
    <property type="molecule type" value="Genomic_DNA"/>
</dbReference>
<dbReference type="EMBL" id="AABBZO010000023">
    <property type="protein sequence ID" value="EAG4463512.1"/>
    <property type="molecule type" value="Genomic_DNA"/>
</dbReference>
<evidence type="ECO:0000313" key="14">
    <source>
        <dbReference type="Proteomes" id="UP000272537"/>
    </source>
</evidence>
<dbReference type="Proteomes" id="UP000368512">
    <property type="component" value="Unassembled WGS sequence"/>
</dbReference>
<dbReference type="InterPro" id="IPR025334">
    <property type="entry name" value="DUF4240"/>
</dbReference>
<dbReference type="EMBL" id="AAAJWF010000006">
    <property type="protein sequence ID" value="EAC7480927.1"/>
    <property type="molecule type" value="Genomic_DNA"/>
</dbReference>
<evidence type="ECO:0000313" key="11">
    <source>
        <dbReference type="EMBL" id="KAA9453090.1"/>
    </source>
</evidence>
<dbReference type="Proteomes" id="UP000336166">
    <property type="component" value="Unassembled WGS sequence"/>
</dbReference>
<dbReference type="Proteomes" id="UP000272537">
    <property type="component" value="Unassembled WGS sequence"/>
</dbReference>
<dbReference type="EMBL" id="AABGUK010000001">
    <property type="protein sequence ID" value="EAH4241203.1"/>
    <property type="molecule type" value="Genomic_DNA"/>
</dbReference>
<reference evidence="10" key="7">
    <citation type="submission" date="2020-01" db="EMBL/GenBank/DDBJ databases">
        <authorList>
            <consortium name="NCBI Pathogen Detection Project"/>
        </authorList>
    </citation>
    <scope>NUCLEOTIDE SEQUENCE</scope>
    <source>
        <strain evidence="10">CFIAFB20130012</strain>
    </source>
</reference>
<evidence type="ECO:0000313" key="8">
    <source>
        <dbReference type="EMBL" id="EAH4241203.1"/>
    </source>
</evidence>
<evidence type="ECO:0000313" key="9">
    <source>
        <dbReference type="EMBL" id="ECY9783600.1"/>
    </source>
</evidence>
<accession>A0A0B8QZ43</accession>
<dbReference type="EMBL" id="AALGDA010000042">
    <property type="protein sequence ID" value="ECY9783600.1"/>
    <property type="molecule type" value="Genomic_DNA"/>
</dbReference>
<evidence type="ECO:0000313" key="22">
    <source>
        <dbReference type="Proteomes" id="UP000528151"/>
    </source>
</evidence>
<dbReference type="Proteomes" id="UP000527632">
    <property type="component" value="Unassembled WGS sequence"/>
</dbReference>
<feature type="domain" description="DUF4240" evidence="1">
    <location>
        <begin position="9"/>
        <end position="125"/>
    </location>
</feature>
<proteinExistence type="predicted"/>
<evidence type="ECO:0000313" key="3">
    <source>
        <dbReference type="EMBL" id="EAC7480927.1"/>
    </source>
</evidence>
<evidence type="ECO:0000313" key="20">
    <source>
        <dbReference type="Proteomes" id="UP000489121"/>
    </source>
</evidence>
<evidence type="ECO:0000313" key="12">
    <source>
        <dbReference type="EMBL" id="NYA01902.1"/>
    </source>
</evidence>
<reference evidence="11 18" key="3">
    <citation type="submission" date="2018-04" db="EMBL/GenBank/DDBJ databases">
        <title>Genome Analysis of a Prevalent Clone of Listeria monocytogenes Sequence Type 87 in China.</title>
        <authorList>
            <person name="Wang Y."/>
        </authorList>
    </citation>
    <scope>NUCLEOTIDE SEQUENCE [LARGE SCALE GENOMIC DNA]</scope>
    <source>
        <strain evidence="11 18">ICDC_LM1523</strain>
    </source>
</reference>
<dbReference type="EMBL" id="QXLS01000005">
    <property type="protein sequence ID" value="RKA06962.1"/>
    <property type="molecule type" value="Genomic_DNA"/>
</dbReference>